<dbReference type="InterPro" id="IPR004358">
    <property type="entry name" value="Sig_transdc_His_kin-like_C"/>
</dbReference>
<evidence type="ECO:0000256" key="2">
    <source>
        <dbReference type="ARBA" id="ARBA00001968"/>
    </source>
</evidence>
<protein>
    <recommendedName>
        <fullName evidence="10">Sensor-like histidine kinase SenX3</fullName>
        <ecNumber evidence="4">2.7.13.3</ecNumber>
    </recommendedName>
</protein>
<dbReference type="Gene3D" id="3.30.565.10">
    <property type="entry name" value="Histidine kinase-like ATPase, C-terminal domain"/>
    <property type="match status" value="1"/>
</dbReference>
<evidence type="ECO:0000259" key="11">
    <source>
        <dbReference type="PROSITE" id="PS50109"/>
    </source>
</evidence>
<comment type="catalytic activity">
    <reaction evidence="1">
        <text>ATP + protein L-histidine = ADP + protein N-phospho-L-histidine.</text>
        <dbReference type="EC" id="2.7.13.3"/>
    </reaction>
</comment>
<dbReference type="EMBL" id="FNRY01000001">
    <property type="protein sequence ID" value="SEB97561.1"/>
    <property type="molecule type" value="Genomic_DNA"/>
</dbReference>
<dbReference type="GO" id="GO:0005509">
    <property type="term" value="F:calcium ion binding"/>
    <property type="evidence" value="ECO:0007669"/>
    <property type="project" value="UniProtKB-ARBA"/>
</dbReference>
<dbReference type="InterPro" id="IPR003594">
    <property type="entry name" value="HATPase_dom"/>
</dbReference>
<evidence type="ECO:0000313" key="13">
    <source>
        <dbReference type="Proteomes" id="UP000199183"/>
    </source>
</evidence>
<comment type="subcellular location">
    <subcellularLocation>
        <location evidence="3">Cell membrane</location>
    </subcellularLocation>
</comment>
<keyword evidence="8" id="KW-0902">Two-component regulatory system</keyword>
<dbReference type="Gene3D" id="1.10.287.130">
    <property type="match status" value="1"/>
</dbReference>
<dbReference type="SMART" id="SM00387">
    <property type="entry name" value="HATPase_c"/>
    <property type="match status" value="1"/>
</dbReference>
<dbReference type="SMART" id="SM00388">
    <property type="entry name" value="HisKA"/>
    <property type="match status" value="1"/>
</dbReference>
<dbReference type="Proteomes" id="UP000199183">
    <property type="component" value="Unassembled WGS sequence"/>
</dbReference>
<dbReference type="GO" id="GO:0005886">
    <property type="term" value="C:plasma membrane"/>
    <property type="evidence" value="ECO:0007669"/>
    <property type="project" value="UniProtKB-SubCell"/>
</dbReference>
<dbReference type="EC" id="2.7.13.3" evidence="4"/>
<dbReference type="Pfam" id="PF02518">
    <property type="entry name" value="HATPase_c"/>
    <property type="match status" value="1"/>
</dbReference>
<dbReference type="InterPro" id="IPR050351">
    <property type="entry name" value="BphY/WalK/GraS-like"/>
</dbReference>
<name>A0A1H4NQQ4_9MICO</name>
<evidence type="ECO:0000256" key="3">
    <source>
        <dbReference type="ARBA" id="ARBA00004236"/>
    </source>
</evidence>
<dbReference type="PANTHER" id="PTHR45453">
    <property type="entry name" value="PHOSPHATE REGULON SENSOR PROTEIN PHOR"/>
    <property type="match status" value="1"/>
</dbReference>
<dbReference type="InterPro" id="IPR005467">
    <property type="entry name" value="His_kinase_dom"/>
</dbReference>
<keyword evidence="7 12" id="KW-0418">Kinase</keyword>
<dbReference type="OrthoDB" id="9813151at2"/>
<keyword evidence="9" id="KW-0472">Membrane</keyword>
<dbReference type="CDD" id="cd00082">
    <property type="entry name" value="HisKA"/>
    <property type="match status" value="1"/>
</dbReference>
<evidence type="ECO:0000256" key="8">
    <source>
        <dbReference type="ARBA" id="ARBA00023012"/>
    </source>
</evidence>
<dbReference type="GO" id="GO:0004721">
    <property type="term" value="F:phosphoprotein phosphatase activity"/>
    <property type="evidence" value="ECO:0007669"/>
    <property type="project" value="TreeGrafter"/>
</dbReference>
<dbReference type="GO" id="GO:0000155">
    <property type="term" value="F:phosphorelay sensor kinase activity"/>
    <property type="evidence" value="ECO:0007669"/>
    <property type="project" value="InterPro"/>
</dbReference>
<evidence type="ECO:0000256" key="4">
    <source>
        <dbReference type="ARBA" id="ARBA00012438"/>
    </source>
</evidence>
<organism evidence="12 13">
    <name type="scientific">Paramicrobacterium humi</name>
    <dbReference type="NCBI Taxonomy" id="640635"/>
    <lineage>
        <taxon>Bacteria</taxon>
        <taxon>Bacillati</taxon>
        <taxon>Actinomycetota</taxon>
        <taxon>Actinomycetes</taxon>
        <taxon>Micrococcales</taxon>
        <taxon>Microbacteriaceae</taxon>
        <taxon>Paramicrobacterium</taxon>
    </lineage>
</organism>
<feature type="domain" description="Histidine kinase" evidence="11">
    <location>
        <begin position="157"/>
        <end position="373"/>
    </location>
</feature>
<keyword evidence="6" id="KW-0808">Transferase</keyword>
<dbReference type="GO" id="GO:0016036">
    <property type="term" value="P:cellular response to phosphate starvation"/>
    <property type="evidence" value="ECO:0007669"/>
    <property type="project" value="TreeGrafter"/>
</dbReference>
<evidence type="ECO:0000313" key="12">
    <source>
        <dbReference type="EMBL" id="SEB97561.1"/>
    </source>
</evidence>
<comment type="cofactor">
    <cofactor evidence="2">
        <name>a divalent metal cation</name>
        <dbReference type="ChEBI" id="CHEBI:60240"/>
    </cofactor>
</comment>
<dbReference type="CDD" id="cd00075">
    <property type="entry name" value="HATPase"/>
    <property type="match status" value="1"/>
</dbReference>
<dbReference type="PRINTS" id="PR00344">
    <property type="entry name" value="BCTRLSENSOR"/>
</dbReference>
<accession>A0A1H4NQQ4</accession>
<dbReference type="SUPFAM" id="SSF55874">
    <property type="entry name" value="ATPase domain of HSP90 chaperone/DNA topoisomerase II/histidine kinase"/>
    <property type="match status" value="1"/>
</dbReference>
<dbReference type="AlphaFoldDB" id="A0A1H4NQQ4"/>
<evidence type="ECO:0000256" key="5">
    <source>
        <dbReference type="ARBA" id="ARBA00022553"/>
    </source>
</evidence>
<dbReference type="PROSITE" id="PS50109">
    <property type="entry name" value="HIS_KIN"/>
    <property type="match status" value="1"/>
</dbReference>
<dbReference type="STRING" id="640635.SAMN04489806_2274"/>
<dbReference type="Pfam" id="PF00512">
    <property type="entry name" value="HisKA"/>
    <property type="match status" value="1"/>
</dbReference>
<evidence type="ECO:0000256" key="1">
    <source>
        <dbReference type="ARBA" id="ARBA00000085"/>
    </source>
</evidence>
<keyword evidence="13" id="KW-1185">Reference proteome</keyword>
<dbReference type="FunFam" id="1.10.287.130:FF:000001">
    <property type="entry name" value="Two-component sensor histidine kinase"/>
    <property type="match status" value="1"/>
</dbReference>
<reference evidence="12 13" key="1">
    <citation type="submission" date="2016-10" db="EMBL/GenBank/DDBJ databases">
        <authorList>
            <person name="de Groot N.N."/>
        </authorList>
    </citation>
    <scope>NUCLEOTIDE SEQUENCE [LARGE SCALE GENOMIC DNA]</scope>
    <source>
        <strain evidence="12 13">DSM 21799</strain>
    </source>
</reference>
<dbReference type="InterPro" id="IPR036890">
    <property type="entry name" value="HATPase_C_sf"/>
</dbReference>
<evidence type="ECO:0000256" key="6">
    <source>
        <dbReference type="ARBA" id="ARBA00022679"/>
    </source>
</evidence>
<evidence type="ECO:0000256" key="10">
    <source>
        <dbReference type="ARBA" id="ARBA00039401"/>
    </source>
</evidence>
<dbReference type="InterPro" id="IPR003661">
    <property type="entry name" value="HisK_dim/P_dom"/>
</dbReference>
<keyword evidence="5" id="KW-0597">Phosphoprotein</keyword>
<dbReference type="InterPro" id="IPR036097">
    <property type="entry name" value="HisK_dim/P_sf"/>
</dbReference>
<dbReference type="FunFam" id="3.30.565.10:FF:000006">
    <property type="entry name" value="Sensor histidine kinase WalK"/>
    <property type="match status" value="1"/>
</dbReference>
<sequence>MDSTWLVLIALGLGIAVGAGFTVFVHAAARHGEQVSRVLAPSVPDGVDQVLGALENVGIVLDSSDNVLRASRSALALGIVRGESVSVREIVEIADQVRRTGEPVSRDIIVAGTRFGEIARNLSVRVAPLGTRFVLVLADDNTESIRLDEVRRDFIANISHELKTPIGAIGVLADAIDQAAEDPAHVRRFADRMTTEADRLAALTAEIIDLSKLQANEALHEPQLLQVDEIVADAVDRNRVVADGKRVTLVTRAPSGLAVFGEAPLLTVAVHNLISNAIHYSPEGSRVGVGVRRTDGVVEISVTDQGVGIPKSDHDRVFERFYRVDDARSRNTGGTGLGLAIVKHTVQNHGGEVSVWSQPGNGSTFTIRLPEASGIDAIAADPAARPERTTT</sequence>
<dbReference type="SUPFAM" id="SSF47384">
    <property type="entry name" value="Homodimeric domain of signal transducing histidine kinase"/>
    <property type="match status" value="1"/>
</dbReference>
<dbReference type="PANTHER" id="PTHR45453:SF1">
    <property type="entry name" value="PHOSPHATE REGULON SENSOR PROTEIN PHOR"/>
    <property type="match status" value="1"/>
</dbReference>
<evidence type="ECO:0000256" key="9">
    <source>
        <dbReference type="ARBA" id="ARBA00023136"/>
    </source>
</evidence>
<dbReference type="RefSeq" id="WP_091184169.1">
    <property type="nucleotide sequence ID" value="NZ_FNRY01000001.1"/>
</dbReference>
<gene>
    <name evidence="12" type="ORF">SAMN04489806_2274</name>
</gene>
<proteinExistence type="predicted"/>
<evidence type="ECO:0000256" key="7">
    <source>
        <dbReference type="ARBA" id="ARBA00022777"/>
    </source>
</evidence>